<evidence type="ECO:0000313" key="3">
    <source>
        <dbReference type="Proteomes" id="UP000324022"/>
    </source>
</evidence>
<dbReference type="EMBL" id="OOIN01000002">
    <property type="protein sequence ID" value="SPO20882.1"/>
    <property type="molecule type" value="Genomic_DNA"/>
</dbReference>
<dbReference type="Proteomes" id="UP000324022">
    <property type="component" value="Unassembled WGS sequence"/>
</dbReference>
<evidence type="ECO:0000313" key="2">
    <source>
        <dbReference type="EMBL" id="SPO20882.1"/>
    </source>
</evidence>
<sequence>MSQSSSARKSPTSSSAEDEALQLSLTYLSLTTTPIQQPPPVLSHDSDQDSPVSSPSSSPSSPSSRIGLPRVSTSGIDAPALGRTSTNTSTFKRKKKGGRAGLINLSNPPSPFGCQLGTPTPTPTLAPRISAPYQHRHQSNYFTPHPSPRDPSVENNNPPQADPEEVYDTLLSALHSVKNLAVRWGQDGC</sequence>
<name>A0A5C3DRW3_9BASI</name>
<dbReference type="OrthoDB" id="2556546at2759"/>
<proteinExistence type="predicted"/>
<feature type="compositionally biased region" description="Low complexity" evidence="1">
    <location>
        <begin position="1"/>
        <end position="15"/>
    </location>
</feature>
<dbReference type="AlphaFoldDB" id="A0A5C3DRW3"/>
<evidence type="ECO:0000256" key="1">
    <source>
        <dbReference type="SAM" id="MobiDB-lite"/>
    </source>
</evidence>
<accession>A0A5C3DRW3</accession>
<protein>
    <submittedName>
        <fullName evidence="2">Uncharacterized protein</fullName>
    </submittedName>
</protein>
<feature type="compositionally biased region" description="Low complexity" evidence="1">
    <location>
        <begin position="49"/>
        <end position="64"/>
    </location>
</feature>
<organism evidence="2 3">
    <name type="scientific">Ustilago trichophora</name>
    <dbReference type="NCBI Taxonomy" id="86804"/>
    <lineage>
        <taxon>Eukaryota</taxon>
        <taxon>Fungi</taxon>
        <taxon>Dikarya</taxon>
        <taxon>Basidiomycota</taxon>
        <taxon>Ustilaginomycotina</taxon>
        <taxon>Ustilaginomycetes</taxon>
        <taxon>Ustilaginales</taxon>
        <taxon>Ustilaginaceae</taxon>
        <taxon>Ustilago</taxon>
    </lineage>
</organism>
<keyword evidence="3" id="KW-1185">Reference proteome</keyword>
<feature type="region of interest" description="Disordered" evidence="1">
    <location>
        <begin position="1"/>
        <end position="20"/>
    </location>
</feature>
<feature type="region of interest" description="Disordered" evidence="1">
    <location>
        <begin position="30"/>
        <end position="164"/>
    </location>
</feature>
<reference evidence="2 3" key="1">
    <citation type="submission" date="2018-03" db="EMBL/GenBank/DDBJ databases">
        <authorList>
            <person name="Guldener U."/>
        </authorList>
    </citation>
    <scope>NUCLEOTIDE SEQUENCE [LARGE SCALE GENOMIC DNA]</scope>
    <source>
        <strain evidence="2 3">NBRC100155</strain>
    </source>
</reference>
<gene>
    <name evidence="2" type="ORF">UTRI_00359</name>
</gene>